<accession>A0A0F9NNE5</accession>
<dbReference type="AlphaFoldDB" id="A0A0F9NNE5"/>
<name>A0A0F9NNE5_9ZZZZ</name>
<gene>
    <name evidence="1" type="ORF">LCGC14_0929550</name>
</gene>
<reference evidence="1" key="1">
    <citation type="journal article" date="2015" name="Nature">
        <title>Complex archaea that bridge the gap between prokaryotes and eukaryotes.</title>
        <authorList>
            <person name="Spang A."/>
            <person name="Saw J.H."/>
            <person name="Jorgensen S.L."/>
            <person name="Zaremba-Niedzwiedzka K."/>
            <person name="Martijn J."/>
            <person name="Lind A.E."/>
            <person name="van Eijk R."/>
            <person name="Schleper C."/>
            <person name="Guy L."/>
            <person name="Ettema T.J."/>
        </authorList>
    </citation>
    <scope>NUCLEOTIDE SEQUENCE</scope>
</reference>
<sequence>MLVWFNPWLNSAWMGLWCREDMRPHLSFSKNLFKIMSEAFKLTPVIMGVTQQPDLLEIHKKLGYNISLVVPELFGDSPGWMVYLHKNDFKYIRKPKDGSPIGSSSTT</sequence>
<organism evidence="1">
    <name type="scientific">marine sediment metagenome</name>
    <dbReference type="NCBI Taxonomy" id="412755"/>
    <lineage>
        <taxon>unclassified sequences</taxon>
        <taxon>metagenomes</taxon>
        <taxon>ecological metagenomes</taxon>
    </lineage>
</organism>
<dbReference type="EMBL" id="LAZR01003185">
    <property type="protein sequence ID" value="KKN21035.1"/>
    <property type="molecule type" value="Genomic_DNA"/>
</dbReference>
<comment type="caution">
    <text evidence="1">The sequence shown here is derived from an EMBL/GenBank/DDBJ whole genome shotgun (WGS) entry which is preliminary data.</text>
</comment>
<proteinExistence type="predicted"/>
<evidence type="ECO:0000313" key="1">
    <source>
        <dbReference type="EMBL" id="KKN21035.1"/>
    </source>
</evidence>
<protein>
    <submittedName>
        <fullName evidence="1">Uncharacterized protein</fullName>
    </submittedName>
</protein>